<gene>
    <name evidence="3" type="primary">WBGene00114782</name>
</gene>
<name>A0A2A6CJ99_PRIPA</name>
<reference evidence="4" key="1">
    <citation type="journal article" date="2008" name="Nat. Genet.">
        <title>The Pristionchus pacificus genome provides a unique perspective on nematode lifestyle and parasitism.</title>
        <authorList>
            <person name="Dieterich C."/>
            <person name="Clifton S.W."/>
            <person name="Schuster L.N."/>
            <person name="Chinwalla A."/>
            <person name="Delehaunty K."/>
            <person name="Dinkelacker I."/>
            <person name="Fulton L."/>
            <person name="Fulton R."/>
            <person name="Godfrey J."/>
            <person name="Minx P."/>
            <person name="Mitreva M."/>
            <person name="Roeseler W."/>
            <person name="Tian H."/>
            <person name="Witte H."/>
            <person name="Yang S.P."/>
            <person name="Wilson R.K."/>
            <person name="Sommer R.J."/>
        </authorList>
    </citation>
    <scope>NUCLEOTIDE SEQUENCE [LARGE SCALE GENOMIC DNA]</scope>
    <source>
        <strain evidence="4">PS312</strain>
    </source>
</reference>
<dbReference type="EnsemblMetazoa" id="PPA25228.1">
    <property type="protein sequence ID" value="PPA25228.1"/>
    <property type="gene ID" value="WBGene00114782"/>
</dbReference>
<dbReference type="OrthoDB" id="294251at2759"/>
<dbReference type="Gene3D" id="1.10.8.270">
    <property type="entry name" value="putative rabgap domain of human tbc1 domain family member 14 like domains"/>
    <property type="match status" value="1"/>
</dbReference>
<dbReference type="PANTHER" id="PTHR47219">
    <property type="entry name" value="RAB GTPASE-ACTIVATING PROTEIN 1-LIKE"/>
    <property type="match status" value="1"/>
</dbReference>
<feature type="region of interest" description="Disordered" evidence="2">
    <location>
        <begin position="750"/>
        <end position="863"/>
    </location>
</feature>
<evidence type="ECO:0000256" key="2">
    <source>
        <dbReference type="SAM" id="MobiDB-lite"/>
    </source>
</evidence>
<dbReference type="AlphaFoldDB" id="A0A2A6CJ99"/>
<dbReference type="Gene3D" id="1.10.472.80">
    <property type="entry name" value="Ypt/Rab-GAP domain of gyp1p, domain 3"/>
    <property type="match status" value="1"/>
</dbReference>
<feature type="compositionally biased region" description="Low complexity" evidence="2">
    <location>
        <begin position="780"/>
        <end position="790"/>
    </location>
</feature>
<reference evidence="3" key="2">
    <citation type="submission" date="2022-06" db="UniProtKB">
        <authorList>
            <consortium name="EnsemblMetazoa"/>
        </authorList>
    </citation>
    <scope>IDENTIFICATION</scope>
    <source>
        <strain evidence="3">PS312</strain>
    </source>
</reference>
<feature type="region of interest" description="Disordered" evidence="2">
    <location>
        <begin position="1"/>
        <end position="49"/>
    </location>
</feature>
<keyword evidence="4" id="KW-1185">Reference proteome</keyword>
<dbReference type="Pfam" id="PF00566">
    <property type="entry name" value="RabGAP-TBC"/>
    <property type="match status" value="1"/>
</dbReference>
<evidence type="ECO:0000313" key="3">
    <source>
        <dbReference type="EnsemblMetazoa" id="PPA25228.1"/>
    </source>
</evidence>
<dbReference type="GO" id="GO:0005096">
    <property type="term" value="F:GTPase activator activity"/>
    <property type="evidence" value="ECO:0000318"/>
    <property type="project" value="GO_Central"/>
</dbReference>
<dbReference type="InterPro" id="IPR050302">
    <property type="entry name" value="Rab_GAP_TBC_domain"/>
</dbReference>
<accession>A0A8R1YFX8</accession>
<feature type="compositionally biased region" description="Low complexity" evidence="2">
    <location>
        <begin position="199"/>
        <end position="216"/>
    </location>
</feature>
<dbReference type="PANTHER" id="PTHR47219:SF25">
    <property type="entry name" value="RAB-GAP TBC DOMAIN-CONTAINING PROTEIN"/>
    <property type="match status" value="1"/>
</dbReference>
<accession>A0A2A6CJ99</accession>
<dbReference type="SMART" id="SM00164">
    <property type="entry name" value="TBC"/>
    <property type="match status" value="1"/>
</dbReference>
<organism evidence="3 4">
    <name type="scientific">Pristionchus pacificus</name>
    <name type="common">Parasitic nematode worm</name>
    <dbReference type="NCBI Taxonomy" id="54126"/>
    <lineage>
        <taxon>Eukaryota</taxon>
        <taxon>Metazoa</taxon>
        <taxon>Ecdysozoa</taxon>
        <taxon>Nematoda</taxon>
        <taxon>Chromadorea</taxon>
        <taxon>Rhabditida</taxon>
        <taxon>Rhabditina</taxon>
        <taxon>Diplogasteromorpha</taxon>
        <taxon>Diplogasteroidea</taxon>
        <taxon>Neodiplogasteridae</taxon>
        <taxon>Pristionchus</taxon>
    </lineage>
</organism>
<feature type="compositionally biased region" description="Basic and acidic residues" evidence="2">
    <location>
        <begin position="848"/>
        <end position="860"/>
    </location>
</feature>
<feature type="compositionally biased region" description="Low complexity" evidence="2">
    <location>
        <begin position="145"/>
        <end position="170"/>
    </location>
</feature>
<dbReference type="InterPro" id="IPR035969">
    <property type="entry name" value="Rab-GAP_TBC_sf"/>
</dbReference>
<feature type="compositionally biased region" description="Polar residues" evidence="2">
    <location>
        <begin position="751"/>
        <end position="764"/>
    </location>
</feature>
<feature type="region of interest" description="Disordered" evidence="2">
    <location>
        <begin position="107"/>
        <end position="232"/>
    </location>
</feature>
<sequence length="912" mass="105790">MSFSRHPRSPSMGIYSPVRNGGMNGGGHSIPHSHSTDVTLSTWPHPSPSTLIPSVPSSIDYGRLPHTANRPYPLPRGVRVMREEMEFERLTYGGDEENRDDKREFIQETDILGDDSSSGGEEGRRENGERRELRSNTTTNIHEGSMLQSSPSCSSSSSSSTSLCDSSSSPSPLPPPLHPPSPIHILPQSLNPPSTPIILRRTQSTRPSPSLSSSSPRPLPPPITNRSSYPLSLSRPRSFILPHIYMEDESGDEERGLSPLPLVRNMSNRVRKHLESTLSDPLKRKASAVREEMREGRQRIETLSNRLSLPRFLQNGLREGDDDDWTSEEEIDDPEFRDLIEREQIVDKYDKGPEAASDDNWENPDFELYQKMDRYGFLHKEGTESEDHEVNRRRVEREVRREKKWLEMLREWEEQSFHNENSTEDSEWEYKERERREREKKNQRVTKPVQPAKLFERIWKGVPEKLRGIVWPRLLRVDLYRKEKVYEQLLLRARLVSRDIRQIDLDINRTYRDHLAFRKRYDVKQQSLLNVLAAYSMFNTEVGYCQGMSQIVALFLMYLDEEESFWCLHALMVNPHHTMHGFFVPGFPKLSRFETHFKKILKKYKPKIYKHLDKEMIPYIYLTKWWFGCFLDRVPFSLTLRLWDLFLVEGDSVLLAMALNVFKMHDKRIRKHNVETFMEFVQSSITKDFGYSDDEVMYSLRETMDKLKSDRLLHAPPPSPSDLAEVPTKALGPVLTRSMADIRSDIAEIQSRCSRANSTATGRSPHTRKKRNSNSMNAHSPHTPSSSSKIPPSPRSREEKRRDEQVIIEEPIERREGLSPPPRDPLRNGNNITANRRSVYDNLPPSEKTSRSESVRRLTDEQTGQVVSIVRDQSDLDRYTQEEYRNVDVRVTQLANHITYVTIGDDEEFSKV</sequence>
<keyword evidence="1" id="KW-0343">GTPase activation</keyword>
<evidence type="ECO:0000313" key="4">
    <source>
        <dbReference type="Proteomes" id="UP000005239"/>
    </source>
</evidence>
<dbReference type="SUPFAM" id="SSF47923">
    <property type="entry name" value="Ypt/Rab-GAP domain of gyp1p"/>
    <property type="match status" value="2"/>
</dbReference>
<dbReference type="Proteomes" id="UP000005239">
    <property type="component" value="Unassembled WGS sequence"/>
</dbReference>
<feature type="compositionally biased region" description="Basic and acidic residues" evidence="2">
    <location>
        <begin position="121"/>
        <end position="134"/>
    </location>
</feature>
<evidence type="ECO:0000256" key="1">
    <source>
        <dbReference type="ARBA" id="ARBA00022468"/>
    </source>
</evidence>
<proteinExistence type="predicted"/>
<feature type="compositionally biased region" description="Polar residues" evidence="2">
    <location>
        <begin position="32"/>
        <end position="49"/>
    </location>
</feature>
<feature type="compositionally biased region" description="Pro residues" evidence="2">
    <location>
        <begin position="171"/>
        <end position="182"/>
    </location>
</feature>
<dbReference type="PROSITE" id="PS50086">
    <property type="entry name" value="TBC_RABGAP"/>
    <property type="match status" value="1"/>
</dbReference>
<dbReference type="InterPro" id="IPR000195">
    <property type="entry name" value="Rab-GAP-TBC_dom"/>
</dbReference>
<dbReference type="FunFam" id="1.10.8.270:FF:000010">
    <property type="entry name" value="Putative USP6 N-terminal-like protein"/>
    <property type="match status" value="1"/>
</dbReference>
<feature type="compositionally biased region" description="Basic and acidic residues" evidence="2">
    <location>
        <begin position="795"/>
        <end position="817"/>
    </location>
</feature>
<protein>
    <submittedName>
        <fullName evidence="3">Tbc-17</fullName>
    </submittedName>
</protein>
<dbReference type="FunFam" id="1.10.472.80:FF:000019">
    <property type="entry name" value="USP6 N-terminal like"/>
    <property type="match status" value="1"/>
</dbReference>